<evidence type="ECO:0000313" key="2">
    <source>
        <dbReference type="Proteomes" id="UP000054324"/>
    </source>
</evidence>
<evidence type="ECO:0000313" key="1">
    <source>
        <dbReference type="EMBL" id="KER32897.1"/>
    </source>
</evidence>
<gene>
    <name evidence="1" type="ORF">T265_01178</name>
</gene>
<protein>
    <submittedName>
        <fullName evidence="1">Uncharacterized protein</fullName>
    </submittedName>
</protein>
<dbReference type="AlphaFoldDB" id="A0A075A3P2"/>
<dbReference type="RefSeq" id="XP_009163403.1">
    <property type="nucleotide sequence ID" value="XM_009165139.1"/>
</dbReference>
<keyword evidence="2" id="KW-1185">Reference proteome</keyword>
<proteinExistence type="predicted"/>
<reference evidence="1 2" key="1">
    <citation type="submission" date="2013-11" db="EMBL/GenBank/DDBJ databases">
        <title>Opisthorchis viverrini - life in the bile duct.</title>
        <authorList>
            <person name="Young N.D."/>
            <person name="Nagarajan N."/>
            <person name="Lin S.J."/>
            <person name="Korhonen P.K."/>
            <person name="Jex A.R."/>
            <person name="Hall R.S."/>
            <person name="Safavi-Hemami H."/>
            <person name="Kaewkong W."/>
            <person name="Bertrand D."/>
            <person name="Gao S."/>
            <person name="Seet Q."/>
            <person name="Wongkham S."/>
            <person name="Teh B.T."/>
            <person name="Wongkham C."/>
            <person name="Intapan P.M."/>
            <person name="Maleewong W."/>
            <person name="Yang X."/>
            <person name="Hu M."/>
            <person name="Wang Z."/>
            <person name="Hofmann A."/>
            <person name="Sternberg P.W."/>
            <person name="Tan P."/>
            <person name="Wang J."/>
            <person name="Gasser R.B."/>
        </authorList>
    </citation>
    <scope>NUCLEOTIDE SEQUENCE [LARGE SCALE GENOMIC DNA]</scope>
</reference>
<dbReference type="CTD" id="20315366"/>
<organism evidence="1 2">
    <name type="scientific">Opisthorchis viverrini</name>
    <name type="common">Southeast Asian liver fluke</name>
    <dbReference type="NCBI Taxonomy" id="6198"/>
    <lineage>
        <taxon>Eukaryota</taxon>
        <taxon>Metazoa</taxon>
        <taxon>Spiralia</taxon>
        <taxon>Lophotrochozoa</taxon>
        <taxon>Platyhelminthes</taxon>
        <taxon>Trematoda</taxon>
        <taxon>Digenea</taxon>
        <taxon>Opisthorchiida</taxon>
        <taxon>Opisthorchiata</taxon>
        <taxon>Opisthorchiidae</taxon>
        <taxon>Opisthorchis</taxon>
    </lineage>
</organism>
<sequence>MSESRAITGRRQHPYKTSSPRNVVGPLESLASRPPNTQRPSLPADSEKRQNTGTRSTSTSAVEELPAPAQIPKDYTNRTLLIAERSRIYLDCIAILEPVSTAVLLLQTGHSNANSLKPTAKGSPSGLGVVR</sequence>
<name>A0A075A3P2_OPIVI</name>
<dbReference type="KEGG" id="ovi:T265_01178"/>
<accession>A0A075A3P2</accession>
<dbReference type="GeneID" id="20315366"/>
<dbReference type="EMBL" id="KL596630">
    <property type="protein sequence ID" value="KER32897.1"/>
    <property type="molecule type" value="Genomic_DNA"/>
</dbReference>
<dbReference type="Proteomes" id="UP000054324">
    <property type="component" value="Unassembled WGS sequence"/>
</dbReference>